<comment type="similarity">
    <text evidence="1">Belongs to the TIP41 family.</text>
</comment>
<dbReference type="EMBL" id="MU857621">
    <property type="protein sequence ID" value="KAK4249643.1"/>
    <property type="molecule type" value="Genomic_DNA"/>
</dbReference>
<dbReference type="InterPro" id="IPR007303">
    <property type="entry name" value="TIP41-like"/>
</dbReference>
<protein>
    <submittedName>
        <fullName evidence="3">TIP41-like family-domain-containing protein</fullName>
    </submittedName>
</protein>
<evidence type="ECO:0000256" key="1">
    <source>
        <dbReference type="ARBA" id="ARBA00006658"/>
    </source>
</evidence>
<gene>
    <name evidence="3" type="ORF">C7999DRAFT_12526</name>
</gene>
<dbReference type="PANTHER" id="PTHR21021">
    <property type="entry name" value="GAF/PUTATIVE CYTOSKELETAL PROTEIN"/>
    <property type="match status" value="1"/>
</dbReference>
<proteinExistence type="inferred from homology"/>
<feature type="region of interest" description="Disordered" evidence="2">
    <location>
        <begin position="1"/>
        <end position="22"/>
    </location>
</feature>
<evidence type="ECO:0000313" key="3">
    <source>
        <dbReference type="EMBL" id="KAK4249643.1"/>
    </source>
</evidence>
<dbReference type="Pfam" id="PF04176">
    <property type="entry name" value="TIP41"/>
    <property type="match status" value="1"/>
</dbReference>
<dbReference type="GO" id="GO:0031929">
    <property type="term" value="P:TOR signaling"/>
    <property type="evidence" value="ECO:0007669"/>
    <property type="project" value="TreeGrafter"/>
</dbReference>
<dbReference type="GO" id="GO:0005829">
    <property type="term" value="C:cytosol"/>
    <property type="evidence" value="ECO:0007669"/>
    <property type="project" value="TreeGrafter"/>
</dbReference>
<name>A0AAN7CWE8_9PEZI</name>
<reference evidence="3" key="2">
    <citation type="submission" date="2023-05" db="EMBL/GenBank/DDBJ databases">
        <authorList>
            <consortium name="Lawrence Berkeley National Laboratory"/>
            <person name="Steindorff A."/>
            <person name="Hensen N."/>
            <person name="Bonometti L."/>
            <person name="Westerberg I."/>
            <person name="Brannstrom I.O."/>
            <person name="Guillou S."/>
            <person name="Cros-Aarteil S."/>
            <person name="Calhoun S."/>
            <person name="Haridas S."/>
            <person name="Kuo A."/>
            <person name="Mondo S."/>
            <person name="Pangilinan J."/>
            <person name="Riley R."/>
            <person name="Labutti K."/>
            <person name="Andreopoulos B."/>
            <person name="Lipzen A."/>
            <person name="Chen C."/>
            <person name="Yanf M."/>
            <person name="Daum C."/>
            <person name="Ng V."/>
            <person name="Clum A."/>
            <person name="Ohm R."/>
            <person name="Martin F."/>
            <person name="Silar P."/>
            <person name="Natvig D."/>
            <person name="Lalanne C."/>
            <person name="Gautier V."/>
            <person name="Ament-Velasquez S.L."/>
            <person name="Kruys A."/>
            <person name="Hutchinson M.I."/>
            <person name="Powell A.J."/>
            <person name="Barry K."/>
            <person name="Miller A.N."/>
            <person name="Grigoriev I.V."/>
            <person name="Debuchy R."/>
            <person name="Gladieux P."/>
            <person name="Thoren M.H."/>
            <person name="Johannesson H."/>
        </authorList>
    </citation>
    <scope>NUCLEOTIDE SEQUENCE</scope>
    <source>
        <strain evidence="3">CBS 359.72</strain>
    </source>
</reference>
<reference evidence="3" key="1">
    <citation type="journal article" date="2023" name="Mol. Phylogenet. Evol.">
        <title>Genome-scale phylogeny and comparative genomics of the fungal order Sordariales.</title>
        <authorList>
            <person name="Hensen N."/>
            <person name="Bonometti L."/>
            <person name="Westerberg I."/>
            <person name="Brannstrom I.O."/>
            <person name="Guillou S."/>
            <person name="Cros-Aarteil S."/>
            <person name="Calhoun S."/>
            <person name="Haridas S."/>
            <person name="Kuo A."/>
            <person name="Mondo S."/>
            <person name="Pangilinan J."/>
            <person name="Riley R."/>
            <person name="LaButti K."/>
            <person name="Andreopoulos B."/>
            <person name="Lipzen A."/>
            <person name="Chen C."/>
            <person name="Yan M."/>
            <person name="Daum C."/>
            <person name="Ng V."/>
            <person name="Clum A."/>
            <person name="Steindorff A."/>
            <person name="Ohm R.A."/>
            <person name="Martin F."/>
            <person name="Silar P."/>
            <person name="Natvig D.O."/>
            <person name="Lalanne C."/>
            <person name="Gautier V."/>
            <person name="Ament-Velasquez S.L."/>
            <person name="Kruys A."/>
            <person name="Hutchinson M.I."/>
            <person name="Powell A.J."/>
            <person name="Barry K."/>
            <person name="Miller A.N."/>
            <person name="Grigoriev I.V."/>
            <person name="Debuchy R."/>
            <person name="Gladieux P."/>
            <person name="Hiltunen Thoren M."/>
            <person name="Johannesson H."/>
        </authorList>
    </citation>
    <scope>NUCLEOTIDE SEQUENCE</scope>
    <source>
        <strain evidence="3">CBS 359.72</strain>
    </source>
</reference>
<dbReference type="InterPro" id="IPR051330">
    <property type="entry name" value="Phosphatase_reg/MetRdx"/>
</dbReference>
<evidence type="ECO:0000313" key="4">
    <source>
        <dbReference type="Proteomes" id="UP001303647"/>
    </source>
</evidence>
<organism evidence="3 4">
    <name type="scientific">Corynascus novoguineensis</name>
    <dbReference type="NCBI Taxonomy" id="1126955"/>
    <lineage>
        <taxon>Eukaryota</taxon>
        <taxon>Fungi</taxon>
        <taxon>Dikarya</taxon>
        <taxon>Ascomycota</taxon>
        <taxon>Pezizomycotina</taxon>
        <taxon>Sordariomycetes</taxon>
        <taxon>Sordariomycetidae</taxon>
        <taxon>Sordariales</taxon>
        <taxon>Chaetomiaceae</taxon>
        <taxon>Corynascus</taxon>
    </lineage>
</organism>
<sequence length="293" mass="32465">MDPPSKGPARPLSPTMTTTSPADMALATRTHTQPPFRISARKLPILKAGPIDAMSARLGIPVPEMIFGDNLVSVAHPDTGWSISFAAEPALDTVDKTGEGGMLRVAYAREWSRSRERTSAGISEVVRPFDWSYSASYRGDEVKAADGRGLREGGEEGKGGIPVELLKRRDPILFADEVVLYESELDDNGISIMSVKVRVMEQRMLLLCRLYMRLDGVVVRVRDTRVYVDFEREVVIREYTAREDKFDNVKRNLYMSGLMPDAITVALRDSNQVANLLPVIEHSLDSVCLAAKP</sequence>
<dbReference type="AlphaFoldDB" id="A0AAN7CWE8"/>
<evidence type="ECO:0000256" key="2">
    <source>
        <dbReference type="SAM" id="MobiDB-lite"/>
    </source>
</evidence>
<comment type="caution">
    <text evidence="3">The sequence shown here is derived from an EMBL/GenBank/DDBJ whole genome shotgun (WGS) entry which is preliminary data.</text>
</comment>
<dbReference type="PANTHER" id="PTHR21021:SF16">
    <property type="entry name" value="TIP41-LIKE PROTEIN"/>
    <property type="match status" value="1"/>
</dbReference>
<accession>A0AAN7CWE8</accession>
<dbReference type="Proteomes" id="UP001303647">
    <property type="component" value="Unassembled WGS sequence"/>
</dbReference>
<keyword evidence="4" id="KW-1185">Reference proteome</keyword>